<protein>
    <recommendedName>
        <fullName evidence="3">Peptidase M15C domain-containing protein</fullName>
    </recommendedName>
</protein>
<reference evidence="2" key="1">
    <citation type="journal article" date="2015" name="Nature">
        <title>Complex archaea that bridge the gap between prokaryotes and eukaryotes.</title>
        <authorList>
            <person name="Spang A."/>
            <person name="Saw J.H."/>
            <person name="Jorgensen S.L."/>
            <person name="Zaremba-Niedzwiedzka K."/>
            <person name="Martijn J."/>
            <person name="Lind A.E."/>
            <person name="van Eijk R."/>
            <person name="Schleper C."/>
            <person name="Guy L."/>
            <person name="Ettema T.J."/>
        </authorList>
    </citation>
    <scope>NUCLEOTIDE SEQUENCE</scope>
</reference>
<sequence>MYPYGEKSQAELDTCHWELQDLFNEAKKHRNISITCGLRSNEQQAIELEEGSTKLGPGESKHNSDPSNAVDAIPYPTTAEDWENREYWVEWTSWVKGLATGMGIDIVSGFDWDNDYDLDDQSFYDGPHFERANAQVSEYSG</sequence>
<dbReference type="AlphaFoldDB" id="A0A0F9FM34"/>
<comment type="caution">
    <text evidence="2">The sequence shown here is derived from an EMBL/GenBank/DDBJ whole genome shotgun (WGS) entry which is preliminary data.</text>
</comment>
<proteinExistence type="predicted"/>
<gene>
    <name evidence="2" type="ORF">LCGC14_2226390</name>
</gene>
<evidence type="ECO:0008006" key="3">
    <source>
        <dbReference type="Google" id="ProtNLM"/>
    </source>
</evidence>
<evidence type="ECO:0000256" key="1">
    <source>
        <dbReference type="SAM" id="MobiDB-lite"/>
    </source>
</evidence>
<name>A0A0F9FM34_9ZZZZ</name>
<organism evidence="2">
    <name type="scientific">marine sediment metagenome</name>
    <dbReference type="NCBI Taxonomy" id="412755"/>
    <lineage>
        <taxon>unclassified sequences</taxon>
        <taxon>metagenomes</taxon>
        <taxon>ecological metagenomes</taxon>
    </lineage>
</organism>
<evidence type="ECO:0000313" key="2">
    <source>
        <dbReference type="EMBL" id="KKL58335.1"/>
    </source>
</evidence>
<dbReference type="Gene3D" id="3.30.1380.10">
    <property type="match status" value="1"/>
</dbReference>
<dbReference type="InterPro" id="IPR009045">
    <property type="entry name" value="Zn_M74/Hedgehog-like"/>
</dbReference>
<dbReference type="EMBL" id="LAZR01029862">
    <property type="protein sequence ID" value="KKL58335.1"/>
    <property type="molecule type" value="Genomic_DNA"/>
</dbReference>
<dbReference type="SUPFAM" id="SSF55166">
    <property type="entry name" value="Hedgehog/DD-peptidase"/>
    <property type="match status" value="1"/>
</dbReference>
<feature type="region of interest" description="Disordered" evidence="1">
    <location>
        <begin position="47"/>
        <end position="74"/>
    </location>
</feature>
<accession>A0A0F9FM34</accession>